<dbReference type="Proteomes" id="UP001457282">
    <property type="component" value="Unassembled WGS sequence"/>
</dbReference>
<feature type="compositionally biased region" description="Polar residues" evidence="1">
    <location>
        <begin position="30"/>
        <end position="41"/>
    </location>
</feature>
<name>A0AAW1WYI7_RUBAR</name>
<accession>A0AAW1WYI7</accession>
<evidence type="ECO:0000313" key="3">
    <source>
        <dbReference type="Proteomes" id="UP001457282"/>
    </source>
</evidence>
<dbReference type="AlphaFoldDB" id="A0AAW1WYI7"/>
<feature type="compositionally biased region" description="Polar residues" evidence="1">
    <location>
        <begin position="65"/>
        <end position="76"/>
    </location>
</feature>
<proteinExistence type="predicted"/>
<gene>
    <name evidence="2" type="ORF">M0R45_025918</name>
</gene>
<sequence length="174" mass="18237">MKPRHYSLPSNQPKTAVRFTDGTAIFFTVASPTKGRSTSTDHAAKKPSTVAPSSSQPVDLCQDQPVVTQSSSSISHQPRGFSSAHELLCRRRFPEPNAPSSPRTQPPRATSLTPPPAILPAPLIPAQSVSSPATSAIIDRATAANAANAAKAAICKSQSTMLLHPASSSARPHQ</sequence>
<comment type="caution">
    <text evidence="2">The sequence shown here is derived from an EMBL/GenBank/DDBJ whole genome shotgun (WGS) entry which is preliminary data.</text>
</comment>
<dbReference type="EMBL" id="JBEDUW010000005">
    <property type="protein sequence ID" value="KAK9928798.1"/>
    <property type="molecule type" value="Genomic_DNA"/>
</dbReference>
<evidence type="ECO:0000313" key="2">
    <source>
        <dbReference type="EMBL" id="KAK9928798.1"/>
    </source>
</evidence>
<evidence type="ECO:0000256" key="1">
    <source>
        <dbReference type="SAM" id="MobiDB-lite"/>
    </source>
</evidence>
<reference evidence="2 3" key="1">
    <citation type="journal article" date="2023" name="G3 (Bethesda)">
        <title>A chromosome-length genome assembly and annotation of blackberry (Rubus argutus, cv. 'Hillquist').</title>
        <authorList>
            <person name="Bruna T."/>
            <person name="Aryal R."/>
            <person name="Dudchenko O."/>
            <person name="Sargent D.J."/>
            <person name="Mead D."/>
            <person name="Buti M."/>
            <person name="Cavallini A."/>
            <person name="Hytonen T."/>
            <person name="Andres J."/>
            <person name="Pham M."/>
            <person name="Weisz D."/>
            <person name="Mascagni F."/>
            <person name="Usai G."/>
            <person name="Natali L."/>
            <person name="Bassil N."/>
            <person name="Fernandez G.E."/>
            <person name="Lomsadze A."/>
            <person name="Armour M."/>
            <person name="Olukolu B."/>
            <person name="Poorten T."/>
            <person name="Britton C."/>
            <person name="Davik J."/>
            <person name="Ashrafi H."/>
            <person name="Aiden E.L."/>
            <person name="Borodovsky M."/>
            <person name="Worthington M."/>
        </authorList>
    </citation>
    <scope>NUCLEOTIDE SEQUENCE [LARGE SCALE GENOMIC DNA]</scope>
    <source>
        <strain evidence="2">PI 553951</strain>
    </source>
</reference>
<feature type="region of interest" description="Disordered" evidence="1">
    <location>
        <begin position="29"/>
        <end position="117"/>
    </location>
</feature>
<feature type="compositionally biased region" description="Polar residues" evidence="1">
    <location>
        <begin position="98"/>
        <end position="112"/>
    </location>
</feature>
<protein>
    <submittedName>
        <fullName evidence="2">Uncharacterized protein</fullName>
    </submittedName>
</protein>
<keyword evidence="3" id="KW-1185">Reference proteome</keyword>
<organism evidence="2 3">
    <name type="scientific">Rubus argutus</name>
    <name type="common">Southern blackberry</name>
    <dbReference type="NCBI Taxonomy" id="59490"/>
    <lineage>
        <taxon>Eukaryota</taxon>
        <taxon>Viridiplantae</taxon>
        <taxon>Streptophyta</taxon>
        <taxon>Embryophyta</taxon>
        <taxon>Tracheophyta</taxon>
        <taxon>Spermatophyta</taxon>
        <taxon>Magnoliopsida</taxon>
        <taxon>eudicotyledons</taxon>
        <taxon>Gunneridae</taxon>
        <taxon>Pentapetalae</taxon>
        <taxon>rosids</taxon>
        <taxon>fabids</taxon>
        <taxon>Rosales</taxon>
        <taxon>Rosaceae</taxon>
        <taxon>Rosoideae</taxon>
        <taxon>Rosoideae incertae sedis</taxon>
        <taxon>Rubus</taxon>
    </lineage>
</organism>